<evidence type="ECO:0000256" key="3">
    <source>
        <dbReference type="ARBA" id="ARBA00022606"/>
    </source>
</evidence>
<dbReference type="GO" id="GO:0007165">
    <property type="term" value="P:signal transduction"/>
    <property type="evidence" value="ECO:0007669"/>
    <property type="project" value="UniProtKB-KW"/>
</dbReference>
<sequence length="388" mass="44506">MQKFSDVLYGRVESDCDTNKPFKTLLHLYGLIGIKPKPKGFLPTLHMVIVWMAFGFTPLLSIVGFIRFQKTATITESLTRLQAVINAIFIVVKSLVVLVNLKRLENVEPVMKSLDERYNTTQERQQISDCVAACTRLYASMGCLYYSYGTLSILSALISHKQPFGVWYPFLDLISNPTIYFYTCLLLEACYGYFLLAAQYLHDIYPTLYMRTLRTQIQLLRARISRLGEDPDMSDKENHKELVECIDTHQKILQVVDMVGSVCSPTIFIQFSVVAIVHCICMVNLFIFADTINKVITILYYATVGMQILPTCYEASTLEMESSKLPDSIFHCNWLALDKRGRRLITFFIQRAQVEVSFVAIQMFEINLRTYVAIFEEAFTYGKSFTVH</sequence>
<evidence type="ECO:0000256" key="2">
    <source>
        <dbReference type="ARBA" id="ARBA00022475"/>
    </source>
</evidence>
<dbReference type="GO" id="GO:0005549">
    <property type="term" value="F:odorant binding"/>
    <property type="evidence" value="ECO:0007669"/>
    <property type="project" value="InterPro"/>
</dbReference>
<evidence type="ECO:0000256" key="8">
    <source>
        <dbReference type="ARBA" id="ARBA00023170"/>
    </source>
</evidence>
<proteinExistence type="evidence at transcript level"/>
<reference evidence="11" key="1">
    <citation type="submission" date="2018-09" db="EMBL/GenBank/DDBJ databases">
        <title>Identification and expression analysis of chemosensory genes in citrus fruit fly Bactrocera minax.</title>
        <authorList>
            <person name="Lu Y."/>
            <person name="Yu T."/>
            <person name="Cheng J."/>
        </authorList>
    </citation>
    <scope>NUCLEOTIDE SEQUENCE</scope>
    <source>
        <strain evidence="11">Bmi012276</strain>
    </source>
</reference>
<evidence type="ECO:0000313" key="11">
    <source>
        <dbReference type="EMBL" id="AYN70703.1"/>
    </source>
</evidence>
<comment type="subcellular location">
    <subcellularLocation>
        <location evidence="1 10">Cell membrane</location>
        <topology evidence="1 10">Multi-pass membrane protein</topology>
    </subcellularLocation>
</comment>
<keyword evidence="3 10" id="KW-0716">Sensory transduction</keyword>
<keyword evidence="2" id="KW-1003">Cell membrane</keyword>
<accession>A0A3G2LEN7</accession>
<evidence type="ECO:0000256" key="4">
    <source>
        <dbReference type="ARBA" id="ARBA00022692"/>
    </source>
</evidence>
<gene>
    <name evidence="11" type="primary">OR8-1-3</name>
</gene>
<keyword evidence="7 10" id="KW-0472">Membrane</keyword>
<organism evidence="11">
    <name type="scientific">Bactrocera minax</name>
    <name type="common">Chinese citrus fly</name>
    <dbReference type="NCBI Taxonomy" id="104690"/>
    <lineage>
        <taxon>Eukaryota</taxon>
        <taxon>Metazoa</taxon>
        <taxon>Ecdysozoa</taxon>
        <taxon>Arthropoda</taxon>
        <taxon>Hexapoda</taxon>
        <taxon>Insecta</taxon>
        <taxon>Pterygota</taxon>
        <taxon>Neoptera</taxon>
        <taxon>Endopterygota</taxon>
        <taxon>Diptera</taxon>
        <taxon>Brachycera</taxon>
        <taxon>Muscomorpha</taxon>
        <taxon>Tephritoidea</taxon>
        <taxon>Tephritidae</taxon>
        <taxon>Bactrocera</taxon>
        <taxon>Tetradacus</taxon>
    </lineage>
</organism>
<keyword evidence="4 10" id="KW-0812">Transmembrane</keyword>
<feature type="transmembrane region" description="Helical" evidence="10">
    <location>
        <begin position="267"/>
        <end position="289"/>
    </location>
</feature>
<evidence type="ECO:0000256" key="7">
    <source>
        <dbReference type="ARBA" id="ARBA00023136"/>
    </source>
</evidence>
<feature type="transmembrane region" description="Helical" evidence="10">
    <location>
        <begin position="45"/>
        <end position="66"/>
    </location>
</feature>
<evidence type="ECO:0000256" key="1">
    <source>
        <dbReference type="ARBA" id="ARBA00004651"/>
    </source>
</evidence>
<feature type="transmembrane region" description="Helical" evidence="10">
    <location>
        <begin position="137"/>
        <end position="158"/>
    </location>
</feature>
<dbReference type="PANTHER" id="PTHR21137:SF35">
    <property type="entry name" value="ODORANT RECEPTOR 19A-RELATED"/>
    <property type="match status" value="1"/>
</dbReference>
<comment type="caution">
    <text evidence="10">Lacks conserved residue(s) required for the propagation of feature annotation.</text>
</comment>
<keyword evidence="8 10" id="KW-0675">Receptor</keyword>
<evidence type="ECO:0000256" key="10">
    <source>
        <dbReference type="RuleBase" id="RU351113"/>
    </source>
</evidence>
<dbReference type="GO" id="GO:0004984">
    <property type="term" value="F:olfactory receptor activity"/>
    <property type="evidence" value="ECO:0007669"/>
    <property type="project" value="InterPro"/>
</dbReference>
<dbReference type="PANTHER" id="PTHR21137">
    <property type="entry name" value="ODORANT RECEPTOR"/>
    <property type="match status" value="1"/>
</dbReference>
<feature type="transmembrane region" description="Helical" evidence="10">
    <location>
        <begin position="179"/>
        <end position="201"/>
    </location>
</feature>
<dbReference type="EMBL" id="MH937288">
    <property type="protein sequence ID" value="AYN70703.1"/>
    <property type="molecule type" value="mRNA"/>
</dbReference>
<name>A0A3G2LEN7_9MUSC</name>
<keyword evidence="6 10" id="KW-1133">Transmembrane helix</keyword>
<feature type="transmembrane region" description="Helical" evidence="10">
    <location>
        <begin position="78"/>
        <end position="101"/>
    </location>
</feature>
<keyword evidence="5 10" id="KW-0552">Olfaction</keyword>
<dbReference type="AlphaFoldDB" id="A0A3G2LEN7"/>
<comment type="similarity">
    <text evidence="10">Belongs to the insect chemoreceptor superfamily. Heteromeric odorant receptor channel (TC 1.A.69) family.</text>
</comment>
<dbReference type="GO" id="GO:0005886">
    <property type="term" value="C:plasma membrane"/>
    <property type="evidence" value="ECO:0007669"/>
    <property type="project" value="UniProtKB-SubCell"/>
</dbReference>
<evidence type="ECO:0000256" key="9">
    <source>
        <dbReference type="ARBA" id="ARBA00023224"/>
    </source>
</evidence>
<dbReference type="Pfam" id="PF02949">
    <property type="entry name" value="7tm_6"/>
    <property type="match status" value="1"/>
</dbReference>
<protein>
    <recommendedName>
        <fullName evidence="10">Odorant receptor</fullName>
    </recommendedName>
</protein>
<keyword evidence="9 10" id="KW-0807">Transducer</keyword>
<dbReference type="InterPro" id="IPR004117">
    <property type="entry name" value="7tm6_olfct_rcpt"/>
</dbReference>
<evidence type="ECO:0000256" key="5">
    <source>
        <dbReference type="ARBA" id="ARBA00022725"/>
    </source>
</evidence>
<evidence type="ECO:0000256" key="6">
    <source>
        <dbReference type="ARBA" id="ARBA00022989"/>
    </source>
</evidence>